<evidence type="ECO:0008006" key="4">
    <source>
        <dbReference type="Google" id="ProtNLM"/>
    </source>
</evidence>
<gene>
    <name evidence="2" type="ORF">GCM10022288_27670</name>
</gene>
<protein>
    <recommendedName>
        <fullName evidence="4">DUF2742 domain-containing protein</fullName>
    </recommendedName>
</protein>
<sequence>MAGGQIDPEAEGRRVGRELWPAGASWVPDEVLDAWRALAARHPEIDADAPRTTFLNAARAARRSAPTTREAQGRSELLARLAAANAARTAAARAAADAAGAERDPDAAVIARRRRESLERRRARHENP</sequence>
<proteinExistence type="predicted"/>
<accession>A0ABP8AYW3</accession>
<organism evidence="2 3">
    <name type="scientific">Gryllotalpicola kribbensis</name>
    <dbReference type="NCBI Taxonomy" id="993084"/>
    <lineage>
        <taxon>Bacteria</taxon>
        <taxon>Bacillati</taxon>
        <taxon>Actinomycetota</taxon>
        <taxon>Actinomycetes</taxon>
        <taxon>Micrococcales</taxon>
        <taxon>Microbacteriaceae</taxon>
        <taxon>Gryllotalpicola</taxon>
    </lineage>
</organism>
<keyword evidence="3" id="KW-1185">Reference proteome</keyword>
<name>A0ABP8AYW3_9MICO</name>
<feature type="region of interest" description="Disordered" evidence="1">
    <location>
        <begin position="92"/>
        <end position="128"/>
    </location>
</feature>
<dbReference type="RefSeq" id="WP_344777887.1">
    <property type="nucleotide sequence ID" value="NZ_BAABBX010000016.1"/>
</dbReference>
<evidence type="ECO:0000313" key="2">
    <source>
        <dbReference type="EMBL" id="GAA4193611.1"/>
    </source>
</evidence>
<feature type="compositionally biased region" description="Basic and acidic residues" evidence="1">
    <location>
        <begin position="116"/>
        <end position="128"/>
    </location>
</feature>
<reference evidence="3" key="1">
    <citation type="journal article" date="2019" name="Int. J. Syst. Evol. Microbiol.">
        <title>The Global Catalogue of Microorganisms (GCM) 10K type strain sequencing project: providing services to taxonomists for standard genome sequencing and annotation.</title>
        <authorList>
            <consortium name="The Broad Institute Genomics Platform"/>
            <consortium name="The Broad Institute Genome Sequencing Center for Infectious Disease"/>
            <person name="Wu L."/>
            <person name="Ma J."/>
        </authorList>
    </citation>
    <scope>NUCLEOTIDE SEQUENCE [LARGE SCALE GENOMIC DNA]</scope>
    <source>
        <strain evidence="3">JCM 17593</strain>
    </source>
</reference>
<evidence type="ECO:0000313" key="3">
    <source>
        <dbReference type="Proteomes" id="UP001500213"/>
    </source>
</evidence>
<evidence type="ECO:0000256" key="1">
    <source>
        <dbReference type="SAM" id="MobiDB-lite"/>
    </source>
</evidence>
<comment type="caution">
    <text evidence="2">The sequence shown here is derived from an EMBL/GenBank/DDBJ whole genome shotgun (WGS) entry which is preliminary data.</text>
</comment>
<dbReference type="Proteomes" id="UP001500213">
    <property type="component" value="Unassembled WGS sequence"/>
</dbReference>
<dbReference type="EMBL" id="BAABBX010000016">
    <property type="protein sequence ID" value="GAA4193611.1"/>
    <property type="molecule type" value="Genomic_DNA"/>
</dbReference>